<dbReference type="Pfam" id="PF01585">
    <property type="entry name" value="G-patch"/>
    <property type="match status" value="1"/>
</dbReference>
<dbReference type="Proteomes" id="UP001558652">
    <property type="component" value="Unassembled WGS sequence"/>
</dbReference>
<evidence type="ECO:0000259" key="1">
    <source>
        <dbReference type="PROSITE" id="PS50174"/>
    </source>
</evidence>
<dbReference type="Gene3D" id="3.30.1370.50">
    <property type="entry name" value="R3H-like domain"/>
    <property type="match status" value="1"/>
</dbReference>
<evidence type="ECO:0000313" key="4">
    <source>
        <dbReference type="Proteomes" id="UP001558652"/>
    </source>
</evidence>
<accession>A0ABD0YJE3</accession>
<dbReference type="GO" id="GO:0003676">
    <property type="term" value="F:nucleic acid binding"/>
    <property type="evidence" value="ECO:0007669"/>
    <property type="project" value="UniProtKB-UniRule"/>
</dbReference>
<evidence type="ECO:0000259" key="2">
    <source>
        <dbReference type="PROSITE" id="PS51061"/>
    </source>
</evidence>
<dbReference type="EMBL" id="JBFDAA010000006">
    <property type="protein sequence ID" value="KAL1131320.1"/>
    <property type="molecule type" value="Genomic_DNA"/>
</dbReference>
<evidence type="ECO:0000313" key="3">
    <source>
        <dbReference type="EMBL" id="KAL1131320.1"/>
    </source>
</evidence>
<dbReference type="SUPFAM" id="SSF54768">
    <property type="entry name" value="dsRNA-binding domain-like"/>
    <property type="match status" value="1"/>
</dbReference>
<name>A0ABD0YJE3_9HEMI</name>
<dbReference type="SMART" id="SM00393">
    <property type="entry name" value="R3H"/>
    <property type="match status" value="1"/>
</dbReference>
<dbReference type="SMART" id="SM00443">
    <property type="entry name" value="G_patch"/>
    <property type="match status" value="1"/>
</dbReference>
<feature type="domain" description="R3H" evidence="2">
    <location>
        <begin position="170"/>
        <end position="234"/>
    </location>
</feature>
<evidence type="ECO:0008006" key="5">
    <source>
        <dbReference type="Google" id="ProtNLM"/>
    </source>
</evidence>
<proteinExistence type="predicted"/>
<dbReference type="PROSITE" id="PS51061">
    <property type="entry name" value="R3H"/>
    <property type="match status" value="1"/>
</dbReference>
<dbReference type="InterPro" id="IPR036867">
    <property type="entry name" value="R3H_dom_sf"/>
</dbReference>
<dbReference type="AlphaFoldDB" id="A0ABD0YJE3"/>
<feature type="domain" description="G-patch" evidence="1">
    <location>
        <begin position="123"/>
        <end position="169"/>
    </location>
</feature>
<dbReference type="InterPro" id="IPR051189">
    <property type="entry name" value="Splicing_assoc_domain"/>
</dbReference>
<reference evidence="3 4" key="1">
    <citation type="submission" date="2024-07" db="EMBL/GenBank/DDBJ databases">
        <title>Chromosome-level genome assembly of the water stick insect Ranatra chinensis (Heteroptera: Nepidae).</title>
        <authorList>
            <person name="Liu X."/>
        </authorList>
    </citation>
    <scope>NUCLEOTIDE SEQUENCE [LARGE SCALE GENOMIC DNA]</scope>
    <source>
        <strain evidence="3">Cailab_2021Rc</strain>
        <tissue evidence="3">Muscle</tissue>
    </source>
</reference>
<sequence length="262" mass="29130">MESGPFGRVVVFENFNGDSPHSVISRTASAARMETSFTFTREGGEVSCRMMLGGLFLASATAHSEKLAREAACRTAIERLKETSFTVQIKVPFVGGTSCIDRTFASSETGTDYRADLDVPIEEHNIGRKIMKLMGWTGGGLGKNQQGLEEPVRPNDVSVKRSGLGIKNARDFKQKVSNLLRDYCRGESKNDLVFSPEFTRDERKIIHELVQKYNLKSRSYGKGEDKRHIVVFKKINAQEIVEDLIKCGGETEKYILIPPSSA</sequence>
<comment type="caution">
    <text evidence="3">The sequence shown here is derived from an EMBL/GenBank/DDBJ whole genome shotgun (WGS) entry which is preliminary data.</text>
</comment>
<keyword evidence="4" id="KW-1185">Reference proteome</keyword>
<dbReference type="PROSITE" id="PS50174">
    <property type="entry name" value="G_PATCH"/>
    <property type="match status" value="1"/>
</dbReference>
<dbReference type="Pfam" id="PF01424">
    <property type="entry name" value="R3H"/>
    <property type="match status" value="1"/>
</dbReference>
<protein>
    <recommendedName>
        <fullName evidence="5">NF-kappa-B-repressing factor</fullName>
    </recommendedName>
</protein>
<dbReference type="InterPro" id="IPR001374">
    <property type="entry name" value="R3H_dom"/>
</dbReference>
<gene>
    <name evidence="3" type="ORF">AAG570_010938</name>
</gene>
<organism evidence="3 4">
    <name type="scientific">Ranatra chinensis</name>
    <dbReference type="NCBI Taxonomy" id="642074"/>
    <lineage>
        <taxon>Eukaryota</taxon>
        <taxon>Metazoa</taxon>
        <taxon>Ecdysozoa</taxon>
        <taxon>Arthropoda</taxon>
        <taxon>Hexapoda</taxon>
        <taxon>Insecta</taxon>
        <taxon>Pterygota</taxon>
        <taxon>Neoptera</taxon>
        <taxon>Paraneoptera</taxon>
        <taxon>Hemiptera</taxon>
        <taxon>Heteroptera</taxon>
        <taxon>Panheteroptera</taxon>
        <taxon>Nepomorpha</taxon>
        <taxon>Nepidae</taxon>
        <taxon>Ranatrinae</taxon>
        <taxon>Ranatra</taxon>
    </lineage>
</organism>
<dbReference type="PANTHER" id="PTHR14195">
    <property type="entry name" value="G PATCH DOMAIN CONTAINING PROTEIN 2"/>
    <property type="match status" value="1"/>
</dbReference>
<dbReference type="SUPFAM" id="SSF82708">
    <property type="entry name" value="R3H domain"/>
    <property type="match status" value="1"/>
</dbReference>
<dbReference type="InterPro" id="IPR000467">
    <property type="entry name" value="G_patch_dom"/>
</dbReference>